<dbReference type="EMBL" id="JBHSGW010000009">
    <property type="protein sequence ID" value="MFC4739798.1"/>
    <property type="molecule type" value="Genomic_DNA"/>
</dbReference>
<dbReference type="Pfam" id="PF20448">
    <property type="entry name" value="DUF6705"/>
    <property type="match status" value="1"/>
</dbReference>
<evidence type="ECO:0000313" key="2">
    <source>
        <dbReference type="EMBL" id="MFC4739798.1"/>
    </source>
</evidence>
<feature type="domain" description="DUF6705" evidence="1">
    <location>
        <begin position="1"/>
        <end position="198"/>
    </location>
</feature>
<dbReference type="RefSeq" id="WP_379739932.1">
    <property type="nucleotide sequence ID" value="NZ_JBHSGW010000009.1"/>
</dbReference>
<accession>A0ABV9P2G4</accession>
<dbReference type="Proteomes" id="UP001595885">
    <property type="component" value="Unassembled WGS sequence"/>
</dbReference>
<dbReference type="InterPro" id="IPR046551">
    <property type="entry name" value="DUF6705"/>
</dbReference>
<name>A0ABV9P2G4_9FLAO</name>
<protein>
    <submittedName>
        <fullName evidence="2">DUF6705 family protein</fullName>
    </submittedName>
</protein>
<dbReference type="PROSITE" id="PS51257">
    <property type="entry name" value="PROKAR_LIPOPROTEIN"/>
    <property type="match status" value="1"/>
</dbReference>
<keyword evidence="3" id="KW-1185">Reference proteome</keyword>
<comment type="caution">
    <text evidence="2">The sequence shown here is derived from an EMBL/GenBank/DDBJ whole genome shotgun (WGS) entry which is preliminary data.</text>
</comment>
<proteinExistence type="predicted"/>
<gene>
    <name evidence="2" type="ORF">ACFO3U_07310</name>
</gene>
<organism evidence="2 3">
    <name type="scientific">Flavobacterium ponti</name>
    <dbReference type="NCBI Taxonomy" id="665133"/>
    <lineage>
        <taxon>Bacteria</taxon>
        <taxon>Pseudomonadati</taxon>
        <taxon>Bacteroidota</taxon>
        <taxon>Flavobacteriia</taxon>
        <taxon>Flavobacteriales</taxon>
        <taxon>Flavobacteriaceae</taxon>
        <taxon>Flavobacterium</taxon>
    </lineage>
</organism>
<evidence type="ECO:0000313" key="3">
    <source>
        <dbReference type="Proteomes" id="UP001595885"/>
    </source>
</evidence>
<reference evidence="3" key="1">
    <citation type="journal article" date="2019" name="Int. J. Syst. Evol. Microbiol.">
        <title>The Global Catalogue of Microorganisms (GCM) 10K type strain sequencing project: providing services to taxonomists for standard genome sequencing and annotation.</title>
        <authorList>
            <consortium name="The Broad Institute Genomics Platform"/>
            <consortium name="The Broad Institute Genome Sequencing Center for Infectious Disease"/>
            <person name="Wu L."/>
            <person name="Ma J."/>
        </authorList>
    </citation>
    <scope>NUCLEOTIDE SEQUENCE [LARGE SCALE GENOMIC DNA]</scope>
    <source>
        <strain evidence="3">CCUG 50349</strain>
    </source>
</reference>
<sequence length="198" mass="22849">MKKYIYIIMLISVSCKAQYSLQNHDSAGDLPSGSYCADIFNDFNNYVGTWKAVQGNKELTFVLIKKTYVYYPFKDIYTDFLTGEYIYKEGNQTLIDTTPNFTSTDVRGNNINGNLFIKDNDYFPICDDCFPNERRIHLYFKDPTRTHVHAEIVLRHKVVNGVQLIKATLYETLSITEEGDNLPEHITVPVGEYTLIKQ</sequence>
<evidence type="ECO:0000259" key="1">
    <source>
        <dbReference type="Pfam" id="PF20448"/>
    </source>
</evidence>